<dbReference type="AlphaFoldDB" id="A0A1H9Y364"/>
<reference evidence="2" key="1">
    <citation type="submission" date="2016-10" db="EMBL/GenBank/DDBJ databases">
        <authorList>
            <person name="Varghese N."/>
            <person name="Submissions S."/>
        </authorList>
    </citation>
    <scope>NUCLEOTIDE SEQUENCE [LARGE SCALE GENOMIC DNA]</scope>
    <source>
        <strain evidence="2">Nm71</strain>
    </source>
</reference>
<evidence type="ECO:0000313" key="2">
    <source>
        <dbReference type="Proteomes" id="UP000199345"/>
    </source>
</evidence>
<organism evidence="1 2">
    <name type="scientific">Nitrosomonas marina</name>
    <dbReference type="NCBI Taxonomy" id="917"/>
    <lineage>
        <taxon>Bacteria</taxon>
        <taxon>Pseudomonadati</taxon>
        <taxon>Pseudomonadota</taxon>
        <taxon>Betaproteobacteria</taxon>
        <taxon>Nitrosomonadales</taxon>
        <taxon>Nitrosomonadaceae</taxon>
        <taxon>Nitrosomonas</taxon>
    </lineage>
</organism>
<keyword evidence="2" id="KW-1185">Reference proteome</keyword>
<accession>A0A1H9Y364</accession>
<name>A0A1H9Y364_9PROT</name>
<dbReference type="EMBL" id="FOIA01000001">
    <property type="protein sequence ID" value="SES63298.1"/>
    <property type="molecule type" value="Genomic_DNA"/>
</dbReference>
<dbReference type="Proteomes" id="UP000199345">
    <property type="component" value="Unassembled WGS sequence"/>
</dbReference>
<protein>
    <submittedName>
        <fullName evidence="1">Uncharacterized protein</fullName>
    </submittedName>
</protein>
<sequence length="90" mass="10348">MTHAKETLNCFVPEQQTGIAPHEPMDLSHLEIGATYNYNIFLVHFYPNKTDNFVITETSQLHCPDCHASLIQPARRTNNFVKLSRNLLIH</sequence>
<evidence type="ECO:0000313" key="1">
    <source>
        <dbReference type="EMBL" id="SES63298.1"/>
    </source>
</evidence>
<proteinExistence type="predicted"/>
<gene>
    <name evidence="1" type="ORF">SAMN05216326_10149</name>
</gene>